<dbReference type="Pfam" id="PF13181">
    <property type="entry name" value="TPR_8"/>
    <property type="match status" value="2"/>
</dbReference>
<keyword evidence="5" id="KW-0732">Signal</keyword>
<dbReference type="OrthoDB" id="7052318at2"/>
<evidence type="ECO:0000313" key="7">
    <source>
        <dbReference type="EMBL" id="AXR06878.1"/>
    </source>
</evidence>
<dbReference type="RefSeq" id="WP_117317017.1">
    <property type="nucleotide sequence ID" value="NZ_CP031769.1"/>
</dbReference>
<dbReference type="EMBL" id="CP031769">
    <property type="protein sequence ID" value="AXR06878.1"/>
    <property type="molecule type" value="Genomic_DNA"/>
</dbReference>
<evidence type="ECO:0000259" key="6">
    <source>
        <dbReference type="PROSITE" id="PS50887"/>
    </source>
</evidence>
<evidence type="ECO:0000256" key="3">
    <source>
        <dbReference type="PROSITE-ProRule" id="PRU00339"/>
    </source>
</evidence>
<keyword evidence="4" id="KW-1133">Transmembrane helix</keyword>
<accession>A0A346NMX1</accession>
<dbReference type="SUPFAM" id="SSF48452">
    <property type="entry name" value="TPR-like"/>
    <property type="match status" value="2"/>
</dbReference>
<dbReference type="Gene3D" id="3.30.70.270">
    <property type="match status" value="1"/>
</dbReference>
<dbReference type="EC" id="2.7.7.65" evidence="1"/>
<dbReference type="Proteomes" id="UP000262073">
    <property type="component" value="Chromosome"/>
</dbReference>
<dbReference type="PANTHER" id="PTHR45138">
    <property type="entry name" value="REGULATORY COMPONENTS OF SENSORY TRANSDUCTION SYSTEM"/>
    <property type="match status" value="1"/>
</dbReference>
<dbReference type="InterPro" id="IPR011990">
    <property type="entry name" value="TPR-like_helical_dom_sf"/>
</dbReference>
<dbReference type="SUPFAM" id="SSF55073">
    <property type="entry name" value="Nucleotide cyclase"/>
    <property type="match status" value="1"/>
</dbReference>
<dbReference type="CDD" id="cd01949">
    <property type="entry name" value="GGDEF"/>
    <property type="match status" value="1"/>
</dbReference>
<evidence type="ECO:0000256" key="5">
    <source>
        <dbReference type="SAM" id="SignalP"/>
    </source>
</evidence>
<name>A0A346NMX1_9ALTE</name>
<feature type="chain" id="PRO_5016725614" description="diguanylate cyclase" evidence="5">
    <location>
        <begin position="41"/>
        <end position="649"/>
    </location>
</feature>
<keyword evidence="3" id="KW-0802">TPR repeat</keyword>
<comment type="catalytic activity">
    <reaction evidence="2">
        <text>2 GTP = 3',3'-c-di-GMP + 2 diphosphate</text>
        <dbReference type="Rhea" id="RHEA:24898"/>
        <dbReference type="ChEBI" id="CHEBI:33019"/>
        <dbReference type="ChEBI" id="CHEBI:37565"/>
        <dbReference type="ChEBI" id="CHEBI:58805"/>
        <dbReference type="EC" id="2.7.7.65"/>
    </reaction>
</comment>
<feature type="transmembrane region" description="Helical" evidence="4">
    <location>
        <begin position="451"/>
        <end position="470"/>
    </location>
</feature>
<evidence type="ECO:0000256" key="1">
    <source>
        <dbReference type="ARBA" id="ARBA00012528"/>
    </source>
</evidence>
<proteinExistence type="predicted"/>
<feature type="repeat" description="TPR" evidence="3">
    <location>
        <begin position="291"/>
        <end position="324"/>
    </location>
</feature>
<organism evidence="7 8">
    <name type="scientific">Salinimonas sediminis</name>
    <dbReference type="NCBI Taxonomy" id="2303538"/>
    <lineage>
        <taxon>Bacteria</taxon>
        <taxon>Pseudomonadati</taxon>
        <taxon>Pseudomonadota</taxon>
        <taxon>Gammaproteobacteria</taxon>
        <taxon>Alteromonadales</taxon>
        <taxon>Alteromonadaceae</taxon>
        <taxon>Alteromonas/Salinimonas group</taxon>
        <taxon>Salinimonas</taxon>
    </lineage>
</organism>
<evidence type="ECO:0000256" key="2">
    <source>
        <dbReference type="ARBA" id="ARBA00034247"/>
    </source>
</evidence>
<dbReference type="PANTHER" id="PTHR45138:SF9">
    <property type="entry name" value="DIGUANYLATE CYCLASE DGCM-RELATED"/>
    <property type="match status" value="1"/>
</dbReference>
<evidence type="ECO:0000256" key="4">
    <source>
        <dbReference type="SAM" id="Phobius"/>
    </source>
</evidence>
<dbReference type="GO" id="GO:0052621">
    <property type="term" value="F:diguanylate cyclase activity"/>
    <property type="evidence" value="ECO:0007669"/>
    <property type="project" value="UniProtKB-EC"/>
</dbReference>
<keyword evidence="4" id="KW-0812">Transmembrane</keyword>
<dbReference type="AlphaFoldDB" id="A0A346NMX1"/>
<feature type="signal peptide" evidence="5">
    <location>
        <begin position="1"/>
        <end position="40"/>
    </location>
</feature>
<dbReference type="Pfam" id="PF00990">
    <property type="entry name" value="GGDEF"/>
    <property type="match status" value="1"/>
</dbReference>
<evidence type="ECO:0000313" key="8">
    <source>
        <dbReference type="Proteomes" id="UP000262073"/>
    </source>
</evidence>
<dbReference type="InterPro" id="IPR050469">
    <property type="entry name" value="Diguanylate_Cyclase"/>
</dbReference>
<protein>
    <recommendedName>
        <fullName evidence="1">diguanylate cyclase</fullName>
        <ecNumber evidence="1">2.7.7.65</ecNumber>
    </recommendedName>
</protein>
<dbReference type="PROSITE" id="PS50005">
    <property type="entry name" value="TPR"/>
    <property type="match status" value="1"/>
</dbReference>
<feature type="domain" description="GGDEF" evidence="6">
    <location>
        <begin position="515"/>
        <end position="647"/>
    </location>
</feature>
<keyword evidence="8" id="KW-1185">Reference proteome</keyword>
<dbReference type="InterPro" id="IPR019734">
    <property type="entry name" value="TPR_rpt"/>
</dbReference>
<dbReference type="PROSITE" id="PS50887">
    <property type="entry name" value="GGDEF"/>
    <property type="match status" value="1"/>
</dbReference>
<reference evidence="7 8" key="1">
    <citation type="submission" date="2018-08" db="EMBL/GenBank/DDBJ databases">
        <title>Salinimonas sediminis sp. nov., a piezophilic bacterium isolated from a deep-sea sediment sample from the New Britain Trench.</title>
        <authorList>
            <person name="Cao J."/>
        </authorList>
    </citation>
    <scope>NUCLEOTIDE SEQUENCE [LARGE SCALE GENOMIC DNA]</scope>
    <source>
        <strain evidence="7 8">N102</strain>
    </source>
</reference>
<gene>
    <name evidence="7" type="ORF">D0Y50_11235</name>
</gene>
<dbReference type="SMART" id="SM00028">
    <property type="entry name" value="TPR"/>
    <property type="match status" value="4"/>
</dbReference>
<dbReference type="InterPro" id="IPR000160">
    <property type="entry name" value="GGDEF_dom"/>
</dbReference>
<dbReference type="InterPro" id="IPR029787">
    <property type="entry name" value="Nucleotide_cyclase"/>
</dbReference>
<keyword evidence="4" id="KW-0472">Membrane</keyword>
<dbReference type="KEGG" id="salm:D0Y50_11235"/>
<dbReference type="Gene3D" id="1.25.40.10">
    <property type="entry name" value="Tetratricopeptide repeat domain"/>
    <property type="match status" value="1"/>
</dbReference>
<sequence>MLSIKSNNGYFAGANAGMVCRYNKVSLWLGLWLLSLAAFASTPHSAVHAYYASSSHDPLIQQVLQVSNNPQFGIDELTTAIAQADDAQQQAELLYLLTIGHIQLANIDDAQIALQRAQKLVNQQRSPLLYHRLLLAQTQLLEKQGRPEAGLPLAARVAEWARLHRAEQLYSDALITSGLLEMRLFYYDKSLTWLIQAYEHASRTASQINPALIAEHIATAYQAMDNYESSVMYLQESLEYARQHENRLNQVALLFSLGKAYHEMHLDDQALAALGESAELAASLEDQAAVAKAELLIGQIYLKQGNTDSALLYFTKAREVFGEQGTSYQRFAVNYYIASSWILQNNVANAAQYLQSARTHLTPTLMEKEHIQADLLSAQIAAHDGLHQQAYTLLQHSMASQAALVQKESEQQLEQLKMQFDTSWQDTEIQHHQRIEALQETTFAVRGQRHLLIIVVVALSVLLCLLLYLLGAKAKRYQRKLNALSTLDGATGLLTRVKILEALDIQLHLATQREMKLSVAMLNIDNFTDFAERAGHKTADKLLGLFGKESLETFQETDILGRLANETFLFVFPNAGANEMLTSLNKLRCKVKQLPSAVYMDTLQITLSAGVVQVTAGDTTAQVLEKAGNALHQAKSGGRDRVVTLFVAC</sequence>
<dbReference type="NCBIfam" id="TIGR00254">
    <property type="entry name" value="GGDEF"/>
    <property type="match status" value="1"/>
</dbReference>
<dbReference type="InterPro" id="IPR043128">
    <property type="entry name" value="Rev_trsase/Diguanyl_cyclase"/>
</dbReference>
<dbReference type="SMART" id="SM00267">
    <property type="entry name" value="GGDEF"/>
    <property type="match status" value="1"/>
</dbReference>